<name>A0A9P5XTC5_9AGAR</name>
<reference evidence="2" key="1">
    <citation type="submission" date="2020-11" db="EMBL/GenBank/DDBJ databases">
        <authorList>
            <consortium name="DOE Joint Genome Institute"/>
            <person name="Ahrendt S."/>
            <person name="Riley R."/>
            <person name="Andreopoulos W."/>
            <person name="Labutti K."/>
            <person name="Pangilinan J."/>
            <person name="Ruiz-Duenas F.J."/>
            <person name="Barrasa J.M."/>
            <person name="Sanchez-Garcia M."/>
            <person name="Camarero S."/>
            <person name="Miyauchi S."/>
            <person name="Serrano A."/>
            <person name="Linde D."/>
            <person name="Babiker R."/>
            <person name="Drula E."/>
            <person name="Ayuso-Fernandez I."/>
            <person name="Pacheco R."/>
            <person name="Padilla G."/>
            <person name="Ferreira P."/>
            <person name="Barriuso J."/>
            <person name="Kellner H."/>
            <person name="Castanera R."/>
            <person name="Alfaro M."/>
            <person name="Ramirez L."/>
            <person name="Pisabarro A.G."/>
            <person name="Kuo A."/>
            <person name="Tritt A."/>
            <person name="Lipzen A."/>
            <person name="He G."/>
            <person name="Yan M."/>
            <person name="Ng V."/>
            <person name="Cullen D."/>
            <person name="Martin F."/>
            <person name="Rosso M.-N."/>
            <person name="Henrissat B."/>
            <person name="Hibbett D."/>
            <person name="Martinez A.T."/>
            <person name="Grigoriev I.V."/>
        </authorList>
    </citation>
    <scope>NUCLEOTIDE SEQUENCE</scope>
    <source>
        <strain evidence="2">CBS 247.69</strain>
    </source>
</reference>
<feature type="domain" description="Cobalamin-independent methionine synthase MetE C-terminal/archaeal" evidence="1">
    <location>
        <begin position="179"/>
        <end position="392"/>
    </location>
</feature>
<dbReference type="AlphaFoldDB" id="A0A9P5XTC5"/>
<keyword evidence="3" id="KW-1185">Reference proteome</keyword>
<dbReference type="GO" id="GO:0008270">
    <property type="term" value="F:zinc ion binding"/>
    <property type="evidence" value="ECO:0007669"/>
    <property type="project" value="InterPro"/>
</dbReference>
<evidence type="ECO:0000313" key="2">
    <source>
        <dbReference type="EMBL" id="KAF9456649.1"/>
    </source>
</evidence>
<accession>A0A9P5XTC5</accession>
<dbReference type="Proteomes" id="UP000807353">
    <property type="component" value="Unassembled WGS sequence"/>
</dbReference>
<dbReference type="InterPro" id="IPR038071">
    <property type="entry name" value="UROD/MetE-like_sf"/>
</dbReference>
<dbReference type="EMBL" id="MU150411">
    <property type="protein sequence ID" value="KAF9456649.1"/>
    <property type="molecule type" value="Genomic_DNA"/>
</dbReference>
<evidence type="ECO:0000313" key="3">
    <source>
        <dbReference type="Proteomes" id="UP000807353"/>
    </source>
</evidence>
<comment type="caution">
    <text evidence="2">The sequence shown here is derived from an EMBL/GenBank/DDBJ whole genome shotgun (WGS) entry which is preliminary data.</text>
</comment>
<dbReference type="Gene3D" id="3.20.20.210">
    <property type="match status" value="1"/>
</dbReference>
<dbReference type="SUPFAM" id="SSF51726">
    <property type="entry name" value="UROD/MetE-like"/>
    <property type="match status" value="1"/>
</dbReference>
<dbReference type="PANTHER" id="PTHR43844:SF2">
    <property type="entry name" value="SYNTHASE, VITAMIN-B12 INDEPENDENT, PUTATIVE (AFU_ORTHOLOGUE AFUA_3G12060)-RELATED"/>
    <property type="match status" value="1"/>
</dbReference>
<dbReference type="PANTHER" id="PTHR43844">
    <property type="entry name" value="METHIONINE SYNTHASE"/>
    <property type="match status" value="1"/>
</dbReference>
<dbReference type="GO" id="GO:0009086">
    <property type="term" value="P:methionine biosynthetic process"/>
    <property type="evidence" value="ECO:0007669"/>
    <property type="project" value="InterPro"/>
</dbReference>
<proteinExistence type="predicted"/>
<sequence>MSPRSLHIHPPFRAEHIGSLIRPTALYQGRLLFDAKQCSKEDLRELENEAIKAVVEMQREVGIKSITDGELRRAIFFQGVFDNLEGFKGLNRPIETCKRYIPHIAPHYESGTKEIATFFCDGKIKRTKPFYVEDFKYLKSLVAPEDVKNIKIAMGAPNWIHQRHLSKETYDLSIYKNDDEFFDDLGVAYRAEIAELYENGCRHIQIDNPSFCFFCSESMITGMKNDGQDPEALFDTYVRAMNLCTRGRPEDLTLSVHMCRGNNRGMHFAEGSYAQVATKLFNSLDVDTFYLEYDTERAGDFAPLAHLPLNKVAVLGLVTTKKPQLESIDEIETRVNEAVDAMCKGDQGRSRDQALNQLCISTQCGFASAWQGNPVTEDDQRKKLQLLVAAAKRIWGE</sequence>
<dbReference type="OrthoDB" id="7772923at2759"/>
<protein>
    <recommendedName>
        <fullName evidence="1">Cobalamin-independent methionine synthase MetE C-terminal/archaeal domain-containing protein</fullName>
    </recommendedName>
</protein>
<dbReference type="InterPro" id="IPR002629">
    <property type="entry name" value="Met_Synth_C/arc"/>
</dbReference>
<dbReference type="CDD" id="cd03311">
    <property type="entry name" value="CIMS_C_terminal_like"/>
    <property type="match status" value="1"/>
</dbReference>
<gene>
    <name evidence="2" type="ORF">BDZ94DRAFT_1275154</name>
</gene>
<dbReference type="GO" id="GO:0003871">
    <property type="term" value="F:5-methyltetrahydropteroyltriglutamate-homocysteine S-methyltransferase activity"/>
    <property type="evidence" value="ECO:0007669"/>
    <property type="project" value="InterPro"/>
</dbReference>
<dbReference type="Pfam" id="PF01717">
    <property type="entry name" value="Meth_synt_2"/>
    <property type="match status" value="1"/>
</dbReference>
<evidence type="ECO:0000259" key="1">
    <source>
        <dbReference type="Pfam" id="PF01717"/>
    </source>
</evidence>
<organism evidence="2 3">
    <name type="scientific">Collybia nuda</name>
    <dbReference type="NCBI Taxonomy" id="64659"/>
    <lineage>
        <taxon>Eukaryota</taxon>
        <taxon>Fungi</taxon>
        <taxon>Dikarya</taxon>
        <taxon>Basidiomycota</taxon>
        <taxon>Agaricomycotina</taxon>
        <taxon>Agaricomycetes</taxon>
        <taxon>Agaricomycetidae</taxon>
        <taxon>Agaricales</taxon>
        <taxon>Tricholomatineae</taxon>
        <taxon>Clitocybaceae</taxon>
        <taxon>Collybia</taxon>
    </lineage>
</organism>